<reference evidence="1 2" key="1">
    <citation type="journal article" date="2019" name="Sci. Rep.">
        <title>Orb-weaving spider Araneus ventricosus genome elucidates the spidroin gene catalogue.</title>
        <authorList>
            <person name="Kono N."/>
            <person name="Nakamura H."/>
            <person name="Ohtoshi R."/>
            <person name="Moran D.A.P."/>
            <person name="Shinohara A."/>
            <person name="Yoshida Y."/>
            <person name="Fujiwara M."/>
            <person name="Mori M."/>
            <person name="Tomita M."/>
            <person name="Arakawa K."/>
        </authorList>
    </citation>
    <scope>NUCLEOTIDE SEQUENCE [LARGE SCALE GENOMIC DNA]</scope>
</reference>
<dbReference type="AlphaFoldDB" id="A0A4Y2VFV6"/>
<evidence type="ECO:0000313" key="2">
    <source>
        <dbReference type="Proteomes" id="UP000499080"/>
    </source>
</evidence>
<protein>
    <submittedName>
        <fullName evidence="1">Uncharacterized protein</fullName>
    </submittedName>
</protein>
<dbReference type="Proteomes" id="UP000499080">
    <property type="component" value="Unassembled WGS sequence"/>
</dbReference>
<organism evidence="1 2">
    <name type="scientific">Araneus ventricosus</name>
    <name type="common">Orbweaver spider</name>
    <name type="synonym">Epeira ventricosa</name>
    <dbReference type="NCBI Taxonomy" id="182803"/>
    <lineage>
        <taxon>Eukaryota</taxon>
        <taxon>Metazoa</taxon>
        <taxon>Ecdysozoa</taxon>
        <taxon>Arthropoda</taxon>
        <taxon>Chelicerata</taxon>
        <taxon>Arachnida</taxon>
        <taxon>Araneae</taxon>
        <taxon>Araneomorphae</taxon>
        <taxon>Entelegynae</taxon>
        <taxon>Araneoidea</taxon>
        <taxon>Araneidae</taxon>
        <taxon>Araneus</taxon>
    </lineage>
</organism>
<gene>
    <name evidence="1" type="ORF">AVEN_151780_1</name>
</gene>
<sequence>MLASNLRQDGICLVNLANNKAAVNSSRVNDFTGNKGLFEQKNSSPFHYIASSPQLCYSTAATCGVALEEVQSLSLLPESKDPEVEISV</sequence>
<name>A0A4Y2VFV6_ARAVE</name>
<evidence type="ECO:0000313" key="1">
    <source>
        <dbReference type="EMBL" id="GBO23036.1"/>
    </source>
</evidence>
<comment type="caution">
    <text evidence="1">The sequence shown here is derived from an EMBL/GenBank/DDBJ whole genome shotgun (WGS) entry which is preliminary data.</text>
</comment>
<keyword evidence="2" id="KW-1185">Reference proteome</keyword>
<dbReference type="EMBL" id="BGPR01046088">
    <property type="protein sequence ID" value="GBO23036.1"/>
    <property type="molecule type" value="Genomic_DNA"/>
</dbReference>
<proteinExistence type="predicted"/>
<accession>A0A4Y2VFV6</accession>